<dbReference type="GO" id="GO:0003700">
    <property type="term" value="F:DNA-binding transcription factor activity"/>
    <property type="evidence" value="ECO:0007669"/>
    <property type="project" value="InterPro"/>
</dbReference>
<dbReference type="SMART" id="SM00347">
    <property type="entry name" value="HTH_MARR"/>
    <property type="match status" value="1"/>
</dbReference>
<gene>
    <name evidence="3" type="ORF">HNR59_001400</name>
</gene>
<keyword evidence="4" id="KW-1185">Reference proteome</keyword>
<sequence length="180" mass="19749">MAKADRTATMSRLHSAARLARTALAARLLEHGFYAGQDQIMLALDREDGQTPGTLADRLGVRPPTITKTINRLQAQGFLEKRNSIFDARQAHIFLTEAGRDLIVSIEKSVKKTEKQALKGLDKKEQKTLAKLLARIEANLTNEEIVFIDDEPETEAETKPDAKNAAATDAEPATATKVEA</sequence>
<accession>A0A7W9S197</accession>
<feature type="domain" description="HTH marR-type" evidence="2">
    <location>
        <begin position="6"/>
        <end position="138"/>
    </location>
</feature>
<evidence type="ECO:0000313" key="3">
    <source>
        <dbReference type="EMBL" id="MBB6012055.1"/>
    </source>
</evidence>
<dbReference type="PANTHER" id="PTHR33164">
    <property type="entry name" value="TRANSCRIPTIONAL REGULATOR, MARR FAMILY"/>
    <property type="match status" value="1"/>
</dbReference>
<evidence type="ECO:0000259" key="2">
    <source>
        <dbReference type="PROSITE" id="PS50995"/>
    </source>
</evidence>
<evidence type="ECO:0000313" key="4">
    <source>
        <dbReference type="Proteomes" id="UP000533306"/>
    </source>
</evidence>
<dbReference type="Pfam" id="PF12802">
    <property type="entry name" value="MarR_2"/>
    <property type="match status" value="1"/>
</dbReference>
<reference evidence="3 4" key="1">
    <citation type="submission" date="2020-08" db="EMBL/GenBank/DDBJ databases">
        <title>Genomic Encyclopedia of Type Strains, Phase IV (KMG-IV): sequencing the most valuable type-strain genomes for metagenomic binning, comparative biology and taxonomic classification.</title>
        <authorList>
            <person name="Goeker M."/>
        </authorList>
    </citation>
    <scope>NUCLEOTIDE SEQUENCE [LARGE SCALE GENOMIC DNA]</scope>
    <source>
        <strain evidence="3 4">DSM 11099</strain>
    </source>
</reference>
<protein>
    <submittedName>
        <fullName evidence="3">DNA-binding MarR family transcriptional regulator</fullName>
    </submittedName>
</protein>
<dbReference type="InterPro" id="IPR036390">
    <property type="entry name" value="WH_DNA-bd_sf"/>
</dbReference>
<comment type="caution">
    <text evidence="3">The sequence shown here is derived from an EMBL/GenBank/DDBJ whole genome shotgun (WGS) entry which is preliminary data.</text>
</comment>
<dbReference type="EMBL" id="JACHEU010000001">
    <property type="protein sequence ID" value="MBB6012055.1"/>
    <property type="molecule type" value="Genomic_DNA"/>
</dbReference>
<feature type="region of interest" description="Disordered" evidence="1">
    <location>
        <begin position="149"/>
        <end position="180"/>
    </location>
</feature>
<dbReference type="RefSeq" id="WP_183827834.1">
    <property type="nucleotide sequence ID" value="NZ_JACHEU010000001.1"/>
</dbReference>
<dbReference type="InterPro" id="IPR000835">
    <property type="entry name" value="HTH_MarR-typ"/>
</dbReference>
<organism evidence="3 4">
    <name type="scientific">Aquamicrobium lusatiense</name>
    <dbReference type="NCBI Taxonomy" id="89772"/>
    <lineage>
        <taxon>Bacteria</taxon>
        <taxon>Pseudomonadati</taxon>
        <taxon>Pseudomonadota</taxon>
        <taxon>Alphaproteobacteria</taxon>
        <taxon>Hyphomicrobiales</taxon>
        <taxon>Phyllobacteriaceae</taxon>
        <taxon>Aquamicrobium</taxon>
    </lineage>
</organism>
<dbReference type="PRINTS" id="PR00598">
    <property type="entry name" value="HTHMARR"/>
</dbReference>
<dbReference type="InterPro" id="IPR039422">
    <property type="entry name" value="MarR/SlyA-like"/>
</dbReference>
<dbReference type="GO" id="GO:0006950">
    <property type="term" value="P:response to stress"/>
    <property type="evidence" value="ECO:0007669"/>
    <property type="project" value="TreeGrafter"/>
</dbReference>
<dbReference type="PANTHER" id="PTHR33164:SF43">
    <property type="entry name" value="HTH-TYPE TRANSCRIPTIONAL REPRESSOR YETL"/>
    <property type="match status" value="1"/>
</dbReference>
<dbReference type="SUPFAM" id="SSF46785">
    <property type="entry name" value="Winged helix' DNA-binding domain"/>
    <property type="match status" value="1"/>
</dbReference>
<dbReference type="GO" id="GO:0003677">
    <property type="term" value="F:DNA binding"/>
    <property type="evidence" value="ECO:0007669"/>
    <property type="project" value="UniProtKB-KW"/>
</dbReference>
<evidence type="ECO:0000256" key="1">
    <source>
        <dbReference type="SAM" id="MobiDB-lite"/>
    </source>
</evidence>
<keyword evidence="3" id="KW-0238">DNA-binding</keyword>
<dbReference type="AlphaFoldDB" id="A0A7W9S197"/>
<proteinExistence type="predicted"/>
<dbReference type="InterPro" id="IPR036388">
    <property type="entry name" value="WH-like_DNA-bd_sf"/>
</dbReference>
<dbReference type="PROSITE" id="PS50995">
    <property type="entry name" value="HTH_MARR_2"/>
    <property type="match status" value="1"/>
</dbReference>
<name>A0A7W9S197_9HYPH</name>
<dbReference type="Gene3D" id="1.10.10.10">
    <property type="entry name" value="Winged helix-like DNA-binding domain superfamily/Winged helix DNA-binding domain"/>
    <property type="match status" value="1"/>
</dbReference>
<feature type="compositionally biased region" description="Low complexity" evidence="1">
    <location>
        <begin position="163"/>
        <end position="180"/>
    </location>
</feature>
<dbReference type="Proteomes" id="UP000533306">
    <property type="component" value="Unassembled WGS sequence"/>
</dbReference>